<proteinExistence type="predicted"/>
<dbReference type="Proteomes" id="UP001175271">
    <property type="component" value="Unassembled WGS sequence"/>
</dbReference>
<organism evidence="1 2">
    <name type="scientific">Steinernema hermaphroditum</name>
    <dbReference type="NCBI Taxonomy" id="289476"/>
    <lineage>
        <taxon>Eukaryota</taxon>
        <taxon>Metazoa</taxon>
        <taxon>Ecdysozoa</taxon>
        <taxon>Nematoda</taxon>
        <taxon>Chromadorea</taxon>
        <taxon>Rhabditida</taxon>
        <taxon>Tylenchina</taxon>
        <taxon>Panagrolaimomorpha</taxon>
        <taxon>Strongyloidoidea</taxon>
        <taxon>Steinernematidae</taxon>
        <taxon>Steinernema</taxon>
    </lineage>
</organism>
<dbReference type="AlphaFoldDB" id="A0AA39LIJ6"/>
<comment type="caution">
    <text evidence="1">The sequence shown here is derived from an EMBL/GenBank/DDBJ whole genome shotgun (WGS) entry which is preliminary data.</text>
</comment>
<evidence type="ECO:0000313" key="1">
    <source>
        <dbReference type="EMBL" id="KAK0398538.1"/>
    </source>
</evidence>
<gene>
    <name evidence="1" type="ORF">QR680_002638</name>
</gene>
<evidence type="ECO:0000313" key="2">
    <source>
        <dbReference type="Proteomes" id="UP001175271"/>
    </source>
</evidence>
<sequence length="139" mass="15183">MVMTIESRGEVDMLPYAFTNWMIIQVTTASGTTRLYVTTTVYNTTPTPEARTIVNMVKHHPPVTVKVPSITNSTPSLVLTVTGVNRPLVILGNVKFPSLPLLFRGQKIPIFSAVGLPHNEIAAQIVGQAGHGKLLERQH</sequence>
<reference evidence="1" key="1">
    <citation type="submission" date="2023-06" db="EMBL/GenBank/DDBJ databases">
        <title>Genomic analysis of the entomopathogenic nematode Steinernema hermaphroditum.</title>
        <authorList>
            <person name="Schwarz E.M."/>
            <person name="Heppert J.K."/>
            <person name="Baniya A."/>
            <person name="Schwartz H.T."/>
            <person name="Tan C.-H."/>
            <person name="Antoshechkin I."/>
            <person name="Sternberg P.W."/>
            <person name="Goodrich-Blair H."/>
            <person name="Dillman A.R."/>
        </authorList>
    </citation>
    <scope>NUCLEOTIDE SEQUENCE</scope>
    <source>
        <strain evidence="1">PS9179</strain>
        <tissue evidence="1">Whole animal</tissue>
    </source>
</reference>
<dbReference type="EMBL" id="JAUCMV010000005">
    <property type="protein sequence ID" value="KAK0398538.1"/>
    <property type="molecule type" value="Genomic_DNA"/>
</dbReference>
<protein>
    <submittedName>
        <fullName evidence="1">Uncharacterized protein</fullName>
    </submittedName>
</protein>
<accession>A0AA39LIJ6</accession>
<keyword evidence="2" id="KW-1185">Reference proteome</keyword>
<name>A0AA39LIJ6_9BILA</name>